<dbReference type="Proteomes" id="UP000712007">
    <property type="component" value="Unassembled WGS sequence"/>
</dbReference>
<dbReference type="GO" id="GO:0071949">
    <property type="term" value="F:FAD binding"/>
    <property type="evidence" value="ECO:0007669"/>
    <property type="project" value="InterPro"/>
</dbReference>
<feature type="non-terminal residue" evidence="4">
    <location>
        <position position="1"/>
    </location>
</feature>
<gene>
    <name evidence="4" type="ORF">IAC51_04165</name>
</gene>
<dbReference type="SUPFAM" id="SSF51905">
    <property type="entry name" value="FAD/NAD(P)-binding domain"/>
    <property type="match status" value="1"/>
</dbReference>
<name>A0A940DL93_9BACT</name>
<reference evidence="4" key="2">
    <citation type="journal article" date="2021" name="PeerJ">
        <title>Extensive microbial diversity within the chicken gut microbiome revealed by metagenomics and culture.</title>
        <authorList>
            <person name="Gilroy R."/>
            <person name="Ravi A."/>
            <person name="Getino M."/>
            <person name="Pursley I."/>
            <person name="Horton D.L."/>
            <person name="Alikhan N.F."/>
            <person name="Baker D."/>
            <person name="Gharbi K."/>
            <person name="Hall N."/>
            <person name="Watson M."/>
            <person name="Adriaenssens E.M."/>
            <person name="Foster-Nyarko E."/>
            <person name="Jarju S."/>
            <person name="Secka A."/>
            <person name="Antonio M."/>
            <person name="Oren A."/>
            <person name="Chaudhuri R.R."/>
            <person name="La Ragione R."/>
            <person name="Hildebrand F."/>
            <person name="Pallen M.J."/>
        </authorList>
    </citation>
    <scope>NUCLEOTIDE SEQUENCE</scope>
    <source>
        <strain evidence="4">3924</strain>
    </source>
</reference>
<dbReference type="InterPro" id="IPR036188">
    <property type="entry name" value="FAD/NAD-bd_sf"/>
</dbReference>
<dbReference type="Gene3D" id="3.50.50.60">
    <property type="entry name" value="FAD/NAD(P)-binding domain"/>
    <property type="match status" value="2"/>
</dbReference>
<reference evidence="4" key="1">
    <citation type="submission" date="2020-10" db="EMBL/GenBank/DDBJ databases">
        <authorList>
            <person name="Gilroy R."/>
        </authorList>
    </citation>
    <scope>NUCLEOTIDE SEQUENCE</scope>
    <source>
        <strain evidence="4">3924</strain>
    </source>
</reference>
<feature type="domain" description="Amine oxidase" evidence="2">
    <location>
        <begin position="143"/>
        <end position="228"/>
    </location>
</feature>
<evidence type="ECO:0000313" key="5">
    <source>
        <dbReference type="Proteomes" id="UP000712007"/>
    </source>
</evidence>
<dbReference type="Pfam" id="PF21688">
    <property type="entry name" value="FAD-depend_C"/>
    <property type="match status" value="1"/>
</dbReference>
<dbReference type="PANTHER" id="PTHR42842">
    <property type="entry name" value="FAD/NAD(P)-BINDING OXIDOREDUCTASE"/>
    <property type="match status" value="1"/>
</dbReference>
<dbReference type="InterPro" id="IPR028348">
    <property type="entry name" value="FAD-binding_protein"/>
</dbReference>
<dbReference type="Pfam" id="PF01593">
    <property type="entry name" value="Amino_oxidase"/>
    <property type="match status" value="1"/>
</dbReference>
<comment type="caution">
    <text evidence="4">The sequence shown here is derived from an EMBL/GenBank/DDBJ whole genome shotgun (WGS) entry which is preliminary data.</text>
</comment>
<dbReference type="InterPro" id="IPR049516">
    <property type="entry name" value="FAD-depend_C"/>
</dbReference>
<feature type="domain" description="FAD-dependent protein C-terminal" evidence="3">
    <location>
        <begin position="246"/>
        <end position="442"/>
    </location>
</feature>
<evidence type="ECO:0000259" key="3">
    <source>
        <dbReference type="Pfam" id="PF21688"/>
    </source>
</evidence>
<sequence>AKEAGVSEPSITEIRIVRRSIDARGRQPKVQLRVEAYIGEKPVYRYENDFRYDNVSGGREVLIVGAGPAGLFAALRLIEAGLKPVILERGKDVGERKKDIALLNRNVSLDTDSNYCYGEGGAGAFSDGKLFTRSKKRGNTRRILEILHRHGAQDEILYEAHPHIGTDRLPTVIRNIRETITGCGGEIHFGSRVTELMTEGNAVKGVRCANGDTYEADNIILACGHSARDIYRMLVRQGIRVEAKGFAMGVRVEHPQELIDRIQYHSRVRDKYLPAAAYSLVTQVDGRGVYSFCMCPGGHIVPSATGEKQIVVNGMSASHRNSPYANSGIVVELHPEDLSEYSEYGELCGLQFQEELERLAYTNNGGGVQTAPAQRLADFVRGRLSPTLPDCSYLPGVISSPLHFWLPERIGKRLREGFTAFDKKMRGFVTNEAIAVGVESRSSSPVRIPRDTESMEHVQISGLYPCGEGSGYAGGITSSAMDGENCAVMIARKCGAGA</sequence>
<dbReference type="PIRSF" id="PIRSF038984">
    <property type="entry name" value="FAD_binding_protein"/>
    <property type="match status" value="1"/>
</dbReference>
<dbReference type="EMBL" id="JADIMV010000071">
    <property type="protein sequence ID" value="MBO8439827.1"/>
    <property type="molecule type" value="Genomic_DNA"/>
</dbReference>
<organism evidence="4 5">
    <name type="scientific">Candidatus Aphodosoma intestinipullorum</name>
    <dbReference type="NCBI Taxonomy" id="2840674"/>
    <lineage>
        <taxon>Bacteria</taxon>
        <taxon>Pseudomonadati</taxon>
        <taxon>Bacteroidota</taxon>
        <taxon>Bacteroidia</taxon>
        <taxon>Bacteroidales</taxon>
        <taxon>Candidatus Aphodosoma</taxon>
    </lineage>
</organism>
<protein>
    <submittedName>
        <fullName evidence="4">NAD(P)/FAD-dependent oxidoreductase</fullName>
    </submittedName>
</protein>
<dbReference type="InterPro" id="IPR002937">
    <property type="entry name" value="Amino_oxidase"/>
</dbReference>
<evidence type="ECO:0000259" key="2">
    <source>
        <dbReference type="Pfam" id="PF01593"/>
    </source>
</evidence>
<dbReference type="InterPro" id="IPR002938">
    <property type="entry name" value="FAD-bd"/>
</dbReference>
<feature type="domain" description="FAD-binding" evidence="1">
    <location>
        <begin position="60"/>
        <end position="91"/>
    </location>
</feature>
<accession>A0A940DL93</accession>
<evidence type="ECO:0000313" key="4">
    <source>
        <dbReference type="EMBL" id="MBO8439827.1"/>
    </source>
</evidence>
<evidence type="ECO:0000259" key="1">
    <source>
        <dbReference type="Pfam" id="PF01494"/>
    </source>
</evidence>
<dbReference type="PANTHER" id="PTHR42842:SF3">
    <property type="entry name" value="FAD_NAD(P)-BINDING OXIDOREDUCTASE FAMILY PROTEIN"/>
    <property type="match status" value="1"/>
</dbReference>
<dbReference type="GO" id="GO:0016491">
    <property type="term" value="F:oxidoreductase activity"/>
    <property type="evidence" value="ECO:0007669"/>
    <property type="project" value="InterPro"/>
</dbReference>
<proteinExistence type="predicted"/>
<dbReference type="Pfam" id="PF01494">
    <property type="entry name" value="FAD_binding_3"/>
    <property type="match status" value="1"/>
</dbReference>
<dbReference type="PRINTS" id="PR00419">
    <property type="entry name" value="ADXRDTASE"/>
</dbReference>
<dbReference type="AlphaFoldDB" id="A0A940DL93"/>